<protein>
    <submittedName>
        <fullName evidence="1">Uncharacterized protein</fullName>
    </submittedName>
</protein>
<sequence length="53" mass="5827">MHLIANQRSSFIRCIGSSPIYYAHAVCPIGRGCCLENSLDVKVFGVRIPNTAF</sequence>
<accession>A0A8S5S333</accession>
<evidence type="ECO:0000313" key="1">
    <source>
        <dbReference type="EMBL" id="DAF45090.1"/>
    </source>
</evidence>
<reference evidence="1" key="1">
    <citation type="journal article" date="2021" name="Proc. Natl. Acad. Sci. U.S.A.">
        <title>A Catalog of Tens of Thousands of Viruses from Human Metagenomes Reveals Hidden Associations with Chronic Diseases.</title>
        <authorList>
            <person name="Tisza M.J."/>
            <person name="Buck C.B."/>
        </authorList>
    </citation>
    <scope>NUCLEOTIDE SEQUENCE</scope>
    <source>
        <strain evidence="1">CtCIv11</strain>
    </source>
</reference>
<organism evidence="1">
    <name type="scientific">Siphoviridae sp. ctCIv11</name>
    <dbReference type="NCBI Taxonomy" id="2827806"/>
    <lineage>
        <taxon>Viruses</taxon>
        <taxon>Duplodnaviria</taxon>
        <taxon>Heunggongvirae</taxon>
        <taxon>Uroviricota</taxon>
        <taxon>Caudoviricetes</taxon>
    </lineage>
</organism>
<dbReference type="EMBL" id="BK032513">
    <property type="protein sequence ID" value="DAF45090.1"/>
    <property type="molecule type" value="Genomic_DNA"/>
</dbReference>
<name>A0A8S5S333_9CAUD</name>
<proteinExistence type="predicted"/>